<evidence type="ECO:0000313" key="9">
    <source>
        <dbReference type="Proteomes" id="UP000645390"/>
    </source>
</evidence>
<dbReference type="InterPro" id="IPR036890">
    <property type="entry name" value="HATPase_C_sf"/>
</dbReference>
<comment type="caution">
    <text evidence="8">The sequence shown here is derived from an EMBL/GenBank/DDBJ whole genome shotgun (WGS) entry which is preliminary data.</text>
</comment>
<proteinExistence type="predicted"/>
<keyword evidence="3" id="KW-0597">Phosphoprotein</keyword>
<dbReference type="InterPro" id="IPR003661">
    <property type="entry name" value="HisK_dim/P_dom"/>
</dbReference>
<evidence type="ECO:0000256" key="2">
    <source>
        <dbReference type="ARBA" id="ARBA00012438"/>
    </source>
</evidence>
<evidence type="ECO:0000256" key="3">
    <source>
        <dbReference type="ARBA" id="ARBA00022553"/>
    </source>
</evidence>
<organism evidence="8 9">
    <name type="scientific">Pedobacter mendelii</name>
    <dbReference type="NCBI Taxonomy" id="1908240"/>
    <lineage>
        <taxon>Bacteria</taxon>
        <taxon>Pseudomonadati</taxon>
        <taxon>Bacteroidota</taxon>
        <taxon>Sphingobacteriia</taxon>
        <taxon>Sphingobacteriales</taxon>
        <taxon>Sphingobacteriaceae</taxon>
        <taxon>Pedobacter</taxon>
    </lineage>
</organism>
<dbReference type="PROSITE" id="PS50109">
    <property type="entry name" value="HIS_KIN"/>
    <property type="match status" value="1"/>
</dbReference>
<dbReference type="PANTHER" id="PTHR43047:SF72">
    <property type="entry name" value="OSMOSENSING HISTIDINE PROTEIN KINASE SLN1"/>
    <property type="match status" value="1"/>
</dbReference>
<dbReference type="PANTHER" id="PTHR43047">
    <property type="entry name" value="TWO-COMPONENT HISTIDINE PROTEIN KINASE"/>
    <property type="match status" value="1"/>
</dbReference>
<gene>
    <name evidence="8" type="ORF">GCM10008119_33700</name>
</gene>
<sequence>MFKASSNFFFSSKQLSIHKYLIVIVSILCNTSCRNQSVEPVHSVPVSTSEIIKKVEALLSYRKGKQEFMYNERQTFNNLNAIIKKFKRAKFFLQFKCFKKEHLLVGKLQITPNSKNPEGEMLAGKELKFNSVQGYFFDPTNRLSIAYNSLKLHYKFRISSNGIILRLKVAGISSAFKNLNGERITVSLDKNKEVQKGYFESVIIFFLMIILSFFILWRYINKLKVLNLKATKRNAELEKVLTALEQSQGANTRMMKIVAHDLRSPMAAAISIIGVLKNPKLPPEDQELLDLLNTSIIHSLEMIDDVLNINVGPESLKKESIELQTIVGYCVKMLSFKASDKSQQLTFFAVDALVRVDKEKIWRVVNNIIINAIKFSTVGSEIKIGMYKTEKEVVIKIQDQGIGIPYHLKEKIFNMSTDAKRQGTLGEHSFGLGLAISKQLVLAHGGRIWVESEAGKGSIFFVALPMD</sequence>
<dbReference type="SMART" id="SM00388">
    <property type="entry name" value="HisKA"/>
    <property type="match status" value="1"/>
</dbReference>
<comment type="catalytic activity">
    <reaction evidence="1">
        <text>ATP + protein L-histidine = ADP + protein N-phospho-L-histidine.</text>
        <dbReference type="EC" id="2.7.13.3"/>
    </reaction>
</comment>
<feature type="transmembrane region" description="Helical" evidence="6">
    <location>
        <begin position="198"/>
        <end position="220"/>
    </location>
</feature>
<dbReference type="InterPro" id="IPR005467">
    <property type="entry name" value="His_kinase_dom"/>
</dbReference>
<keyword evidence="6" id="KW-0472">Membrane</keyword>
<keyword evidence="5" id="KW-0418">Kinase</keyword>
<keyword evidence="4" id="KW-0808">Transferase</keyword>
<evidence type="ECO:0000256" key="5">
    <source>
        <dbReference type="ARBA" id="ARBA00022777"/>
    </source>
</evidence>
<dbReference type="SUPFAM" id="SSF47384">
    <property type="entry name" value="Homodimeric domain of signal transducing histidine kinase"/>
    <property type="match status" value="1"/>
</dbReference>
<dbReference type="Gene3D" id="3.30.565.10">
    <property type="entry name" value="Histidine kinase-like ATPase, C-terminal domain"/>
    <property type="match status" value="1"/>
</dbReference>
<evidence type="ECO:0000259" key="7">
    <source>
        <dbReference type="PROSITE" id="PS50109"/>
    </source>
</evidence>
<feature type="domain" description="Histidine kinase" evidence="7">
    <location>
        <begin position="257"/>
        <end position="467"/>
    </location>
</feature>
<dbReference type="SMART" id="SM00387">
    <property type="entry name" value="HATPase_c"/>
    <property type="match status" value="1"/>
</dbReference>
<dbReference type="EC" id="2.7.13.3" evidence="2"/>
<evidence type="ECO:0000313" key="8">
    <source>
        <dbReference type="EMBL" id="GGI28649.1"/>
    </source>
</evidence>
<dbReference type="InterPro" id="IPR036097">
    <property type="entry name" value="HisK_dim/P_sf"/>
</dbReference>
<name>A0ABQ2BKY0_9SPHI</name>
<protein>
    <recommendedName>
        <fullName evidence="2">histidine kinase</fullName>
        <ecNumber evidence="2">2.7.13.3</ecNumber>
    </recommendedName>
</protein>
<evidence type="ECO:0000256" key="4">
    <source>
        <dbReference type="ARBA" id="ARBA00022679"/>
    </source>
</evidence>
<dbReference type="EMBL" id="BMDJ01000011">
    <property type="protein sequence ID" value="GGI28649.1"/>
    <property type="molecule type" value="Genomic_DNA"/>
</dbReference>
<dbReference type="Pfam" id="PF00512">
    <property type="entry name" value="HisKA"/>
    <property type="match status" value="1"/>
</dbReference>
<dbReference type="InterPro" id="IPR004358">
    <property type="entry name" value="Sig_transdc_His_kin-like_C"/>
</dbReference>
<evidence type="ECO:0000256" key="1">
    <source>
        <dbReference type="ARBA" id="ARBA00000085"/>
    </source>
</evidence>
<dbReference type="Proteomes" id="UP000645390">
    <property type="component" value="Unassembled WGS sequence"/>
</dbReference>
<keyword evidence="6" id="KW-0812">Transmembrane</keyword>
<keyword evidence="9" id="KW-1185">Reference proteome</keyword>
<dbReference type="CDD" id="cd00075">
    <property type="entry name" value="HATPase"/>
    <property type="match status" value="1"/>
</dbReference>
<evidence type="ECO:0000256" key="6">
    <source>
        <dbReference type="SAM" id="Phobius"/>
    </source>
</evidence>
<dbReference type="Gene3D" id="1.10.287.130">
    <property type="match status" value="1"/>
</dbReference>
<dbReference type="SUPFAM" id="SSF55874">
    <property type="entry name" value="ATPase domain of HSP90 chaperone/DNA topoisomerase II/histidine kinase"/>
    <property type="match status" value="1"/>
</dbReference>
<dbReference type="PRINTS" id="PR00344">
    <property type="entry name" value="BCTRLSENSOR"/>
</dbReference>
<keyword evidence="6" id="KW-1133">Transmembrane helix</keyword>
<dbReference type="InterPro" id="IPR003594">
    <property type="entry name" value="HATPase_dom"/>
</dbReference>
<accession>A0ABQ2BKY0</accession>
<dbReference type="CDD" id="cd00082">
    <property type="entry name" value="HisKA"/>
    <property type="match status" value="1"/>
</dbReference>
<dbReference type="Pfam" id="PF02518">
    <property type="entry name" value="HATPase_c"/>
    <property type="match status" value="1"/>
</dbReference>
<reference evidence="9" key="1">
    <citation type="journal article" date="2019" name="Int. J. Syst. Evol. Microbiol.">
        <title>The Global Catalogue of Microorganisms (GCM) 10K type strain sequencing project: providing services to taxonomists for standard genome sequencing and annotation.</title>
        <authorList>
            <consortium name="The Broad Institute Genomics Platform"/>
            <consortium name="The Broad Institute Genome Sequencing Center for Infectious Disease"/>
            <person name="Wu L."/>
            <person name="Ma J."/>
        </authorList>
    </citation>
    <scope>NUCLEOTIDE SEQUENCE [LARGE SCALE GENOMIC DNA]</scope>
    <source>
        <strain evidence="9">CCM 8939</strain>
    </source>
</reference>